<organism evidence="2 3">
    <name type="scientific">Tritrichomonas foetus</name>
    <dbReference type="NCBI Taxonomy" id="1144522"/>
    <lineage>
        <taxon>Eukaryota</taxon>
        <taxon>Metamonada</taxon>
        <taxon>Parabasalia</taxon>
        <taxon>Tritrichomonadida</taxon>
        <taxon>Tritrichomonadidae</taxon>
        <taxon>Tritrichomonas</taxon>
    </lineage>
</organism>
<dbReference type="VEuPathDB" id="TrichDB:TRFO_29252"/>
<keyword evidence="1" id="KW-0812">Transmembrane</keyword>
<dbReference type="AlphaFoldDB" id="A0A1J4JY10"/>
<protein>
    <recommendedName>
        <fullName evidence="4">Thioredoxin domain-containing protein</fullName>
    </recommendedName>
</protein>
<evidence type="ECO:0000256" key="1">
    <source>
        <dbReference type="SAM" id="Phobius"/>
    </source>
</evidence>
<evidence type="ECO:0000313" key="3">
    <source>
        <dbReference type="Proteomes" id="UP000179807"/>
    </source>
</evidence>
<proteinExistence type="predicted"/>
<dbReference type="SUPFAM" id="SSF52833">
    <property type="entry name" value="Thioredoxin-like"/>
    <property type="match status" value="1"/>
</dbReference>
<dbReference type="RefSeq" id="XP_068356472.1">
    <property type="nucleotide sequence ID" value="XM_068506669.1"/>
</dbReference>
<keyword evidence="1" id="KW-0472">Membrane</keyword>
<dbReference type="InterPro" id="IPR036249">
    <property type="entry name" value="Thioredoxin-like_sf"/>
</dbReference>
<gene>
    <name evidence="2" type="ORF">TRFO_29252</name>
</gene>
<comment type="caution">
    <text evidence="2">The sequence shown here is derived from an EMBL/GenBank/DDBJ whole genome shotgun (WGS) entry which is preliminary data.</text>
</comment>
<feature type="transmembrane region" description="Helical" evidence="1">
    <location>
        <begin position="406"/>
        <end position="426"/>
    </location>
</feature>
<evidence type="ECO:0008006" key="4">
    <source>
        <dbReference type="Google" id="ProtNLM"/>
    </source>
</evidence>
<dbReference type="Gene3D" id="3.40.30.10">
    <property type="entry name" value="Glutaredoxin"/>
    <property type="match status" value="1"/>
</dbReference>
<dbReference type="EMBL" id="MLAK01000830">
    <property type="protein sequence ID" value="OHT03336.1"/>
    <property type="molecule type" value="Genomic_DNA"/>
</dbReference>
<accession>A0A1J4JY10</accession>
<reference evidence="2" key="1">
    <citation type="submission" date="2016-10" db="EMBL/GenBank/DDBJ databases">
        <authorList>
            <person name="Benchimol M."/>
            <person name="Almeida L.G."/>
            <person name="Vasconcelos A.T."/>
            <person name="Perreira-Neves A."/>
            <person name="Rosa I.A."/>
            <person name="Tasca T."/>
            <person name="Bogo M.R."/>
            <person name="de Souza W."/>
        </authorList>
    </citation>
    <scope>NUCLEOTIDE SEQUENCE [LARGE SCALE GENOMIC DNA]</scope>
    <source>
        <strain evidence="2">K</strain>
    </source>
</reference>
<dbReference type="Proteomes" id="UP000179807">
    <property type="component" value="Unassembled WGS sequence"/>
</dbReference>
<evidence type="ECO:0000313" key="2">
    <source>
        <dbReference type="EMBL" id="OHT03336.1"/>
    </source>
</evidence>
<sequence>MVVILFENIYIWQIIKLMLFLFSLFIWWDFNENEFDQLKKESNKKPIFVVCYSHYCPHCSGLPEGTKQFSDGIGNRTDFYVTMLNCADNQGCHHFKLTGTPHMVLVTGTNRKYWPRIYSKNGEDWIKFIDKYVKPSLRRIETDEEYEMARNEPSDGGTTFHLETPFNFPSENNSNSIVKENEDGYKESIHLLSELNDLSMKYVIYNDTFTYRVNKELKKPILYAHTCPKCSVTFKGDGDVSEFIETYKFGSRHRYDMDEYKKTIKKKPLFAVFVEEKLNSAQEYALESLPASYFNQPNKRSKSELPEPTFGWVSLKDSKSAMNVVNRPKSDLPLFVYNFKGCLVIHTGRMIDAAASGFIKASLKGKLCGKVINEKMEVINYEDTANKYGLQPKSEQAIGMMSMKNIVGYKFIFLYTFGLLFLILIIRMKSPIEDKEE</sequence>
<keyword evidence="3" id="KW-1185">Reference proteome</keyword>
<keyword evidence="1" id="KW-1133">Transmembrane helix</keyword>
<feature type="transmembrane region" description="Helical" evidence="1">
    <location>
        <begin position="9"/>
        <end position="28"/>
    </location>
</feature>
<dbReference type="OrthoDB" id="10610785at2759"/>
<name>A0A1J4JY10_9EUKA</name>
<dbReference type="GeneID" id="94841373"/>